<reference evidence="2 3" key="1">
    <citation type="submission" date="2024-01" db="EMBL/GenBank/DDBJ databases">
        <title>Novel species of the genus Luteimonas isolated from rivers.</title>
        <authorList>
            <person name="Lu H."/>
        </authorList>
    </citation>
    <scope>NUCLEOTIDE SEQUENCE [LARGE SCALE GENOMIC DNA]</scope>
    <source>
        <strain evidence="2 3">SMYT11W</strain>
    </source>
</reference>
<evidence type="ECO:0000313" key="2">
    <source>
        <dbReference type="EMBL" id="MEF3082362.1"/>
    </source>
</evidence>
<dbReference type="Proteomes" id="UP001358324">
    <property type="component" value="Unassembled WGS sequence"/>
</dbReference>
<name>A0ABU7WEG1_9GAMM</name>
<protein>
    <submittedName>
        <fullName evidence="2">Uncharacterized protein</fullName>
    </submittedName>
</protein>
<feature type="region of interest" description="Disordered" evidence="1">
    <location>
        <begin position="1"/>
        <end position="31"/>
    </location>
</feature>
<comment type="caution">
    <text evidence="2">The sequence shown here is derived from an EMBL/GenBank/DDBJ whole genome shotgun (WGS) entry which is preliminary data.</text>
</comment>
<keyword evidence="3" id="KW-1185">Reference proteome</keyword>
<feature type="compositionally biased region" description="Basic and acidic residues" evidence="1">
    <location>
        <begin position="7"/>
        <end position="28"/>
    </location>
</feature>
<sequence length="59" mass="6697">MAEEQPMSERSEFGLRAASGEERREPMRLHRIGLRPAKTVLLTFAKTKVSRATARKPCL</sequence>
<gene>
    <name evidence="2" type="ORF">V3391_09075</name>
</gene>
<proteinExistence type="predicted"/>
<accession>A0ABU7WEG1</accession>
<evidence type="ECO:0000313" key="3">
    <source>
        <dbReference type="Proteomes" id="UP001358324"/>
    </source>
</evidence>
<dbReference type="EMBL" id="JAZHBM010000002">
    <property type="protein sequence ID" value="MEF3082362.1"/>
    <property type="molecule type" value="Genomic_DNA"/>
</dbReference>
<organism evidence="2 3">
    <name type="scientific">Luteimonas flava</name>
    <dbReference type="NCBI Taxonomy" id="3115822"/>
    <lineage>
        <taxon>Bacteria</taxon>
        <taxon>Pseudomonadati</taxon>
        <taxon>Pseudomonadota</taxon>
        <taxon>Gammaproteobacteria</taxon>
        <taxon>Lysobacterales</taxon>
        <taxon>Lysobacteraceae</taxon>
        <taxon>Luteimonas</taxon>
    </lineage>
</organism>
<evidence type="ECO:0000256" key="1">
    <source>
        <dbReference type="SAM" id="MobiDB-lite"/>
    </source>
</evidence>